<evidence type="ECO:0000313" key="1">
    <source>
        <dbReference type="EMBL" id="QHS78668.1"/>
    </source>
</evidence>
<dbReference type="AlphaFoldDB" id="A0A6C0AFY2"/>
<reference evidence="1" key="1">
    <citation type="journal article" date="2020" name="Nature">
        <title>Giant virus diversity and host interactions through global metagenomics.</title>
        <authorList>
            <person name="Schulz F."/>
            <person name="Roux S."/>
            <person name="Paez-Espino D."/>
            <person name="Jungbluth S."/>
            <person name="Walsh D.A."/>
            <person name="Denef V.J."/>
            <person name="McMahon K.D."/>
            <person name="Konstantinidis K.T."/>
            <person name="Eloe-Fadrosh E.A."/>
            <person name="Kyrpides N.C."/>
            <person name="Woyke T."/>
        </authorList>
    </citation>
    <scope>NUCLEOTIDE SEQUENCE</scope>
    <source>
        <strain evidence="1">GVMAG-S-1024976-23</strain>
    </source>
</reference>
<organism evidence="1">
    <name type="scientific">viral metagenome</name>
    <dbReference type="NCBI Taxonomy" id="1070528"/>
    <lineage>
        <taxon>unclassified sequences</taxon>
        <taxon>metagenomes</taxon>
        <taxon>organismal metagenomes</taxon>
    </lineage>
</organism>
<name>A0A6C0AFY2_9ZZZZ</name>
<protein>
    <submittedName>
        <fullName evidence="1">Uncharacterized protein</fullName>
    </submittedName>
</protein>
<dbReference type="EMBL" id="MN740601">
    <property type="protein sequence ID" value="QHS78668.1"/>
    <property type="molecule type" value="Genomic_DNA"/>
</dbReference>
<proteinExistence type="predicted"/>
<accession>A0A6C0AFY2</accession>
<sequence length="182" mass="20714">MGEDGTKSVNNHEIMDYIFDKREQIPNDIFLTLSNLLKKNEENIKNPTKYFKLKYSLTEIISIAQNFPTEDCINLNSNELGPTDLGLNLTTRYRSDVRTIIVKGEKESTNRLHIDDILNGVVQLNYCEMNDTWELGLKIGAVLVVSRCLTGQHQEDVSHITSSMTVMNIEEFDPSTDNPSLM</sequence>